<dbReference type="EMBL" id="JAELVQ010000022">
    <property type="protein sequence ID" value="MBJ6369242.1"/>
    <property type="molecule type" value="Genomic_DNA"/>
</dbReference>
<evidence type="ECO:0000256" key="1">
    <source>
        <dbReference type="SAM" id="Phobius"/>
    </source>
</evidence>
<sequence>MDHFEKIIKENKDLFDEFKADKTKLWANIEPRLNTPGKKTKHFIVWKHPLIKVAASVVVLLGMFLLVDTFYSKFAIGSETIVAHELQDIDKHYKGLVAQQVMLINKNATLTKGEKETFLAFMDELDKEYQTLKIEFHKNIDSERILEAIIINYRKRIELIEKLLKQINRSKNIENEDVYIL</sequence>
<evidence type="ECO:0008006" key="4">
    <source>
        <dbReference type="Google" id="ProtNLM"/>
    </source>
</evidence>
<gene>
    <name evidence="2" type="ORF">JF259_14195</name>
</gene>
<keyword evidence="3" id="KW-1185">Reference proteome</keyword>
<dbReference type="Proteomes" id="UP000610931">
    <property type="component" value="Unassembled WGS sequence"/>
</dbReference>
<proteinExistence type="predicted"/>
<protein>
    <recommendedName>
        <fullName evidence="4">DUF3379 domain-containing protein</fullName>
    </recommendedName>
</protein>
<dbReference type="AlphaFoldDB" id="A0A8J7IGJ2"/>
<evidence type="ECO:0000313" key="3">
    <source>
        <dbReference type="Proteomes" id="UP000610931"/>
    </source>
</evidence>
<keyword evidence="1" id="KW-1133">Transmembrane helix</keyword>
<organism evidence="2 3">
    <name type="scientific">Snuella sedimenti</name>
    <dbReference type="NCBI Taxonomy" id="2798802"/>
    <lineage>
        <taxon>Bacteria</taxon>
        <taxon>Pseudomonadati</taxon>
        <taxon>Bacteroidota</taxon>
        <taxon>Flavobacteriia</taxon>
        <taxon>Flavobacteriales</taxon>
        <taxon>Flavobacteriaceae</taxon>
        <taxon>Snuella</taxon>
    </lineage>
</organism>
<comment type="caution">
    <text evidence="2">The sequence shown here is derived from an EMBL/GenBank/DDBJ whole genome shotgun (WGS) entry which is preliminary data.</text>
</comment>
<evidence type="ECO:0000313" key="2">
    <source>
        <dbReference type="EMBL" id="MBJ6369242.1"/>
    </source>
</evidence>
<name>A0A8J7IGJ2_9FLAO</name>
<feature type="transmembrane region" description="Helical" evidence="1">
    <location>
        <begin position="50"/>
        <end position="71"/>
    </location>
</feature>
<keyword evidence="1" id="KW-0812">Transmembrane</keyword>
<accession>A0A8J7IGJ2</accession>
<reference evidence="2" key="1">
    <citation type="submission" date="2020-12" db="EMBL/GenBank/DDBJ databases">
        <title>Snuella sp. nov., isolated from sediment in Incheon.</title>
        <authorList>
            <person name="Kim W."/>
        </authorList>
    </citation>
    <scope>NUCLEOTIDE SEQUENCE</scope>
    <source>
        <strain evidence="2">CAU 1569</strain>
    </source>
</reference>
<dbReference type="RefSeq" id="WP_199116187.1">
    <property type="nucleotide sequence ID" value="NZ_JAELVQ010000022.1"/>
</dbReference>
<keyword evidence="1" id="KW-0472">Membrane</keyword>